<evidence type="ECO:0000256" key="4">
    <source>
        <dbReference type="ARBA" id="ARBA00022989"/>
    </source>
</evidence>
<dbReference type="GO" id="GO:0010043">
    <property type="term" value="P:response to zinc ion"/>
    <property type="evidence" value="ECO:0007669"/>
    <property type="project" value="TreeGrafter"/>
</dbReference>
<dbReference type="Pfam" id="PF00950">
    <property type="entry name" value="ABC-3"/>
    <property type="match status" value="1"/>
</dbReference>
<feature type="transmembrane region" description="Helical" evidence="7">
    <location>
        <begin position="245"/>
        <end position="262"/>
    </location>
</feature>
<evidence type="ECO:0000313" key="9">
    <source>
        <dbReference type="Proteomes" id="UP000509414"/>
    </source>
</evidence>
<feature type="transmembrane region" description="Helical" evidence="7">
    <location>
        <begin position="130"/>
        <end position="153"/>
    </location>
</feature>
<dbReference type="RefSeq" id="WP_179975126.1">
    <property type="nucleotide sequence ID" value="NZ_CP049075.1"/>
</dbReference>
<name>A0A7H9CK54_9BACT</name>
<keyword evidence="4 7" id="KW-1133">Transmembrane helix</keyword>
<protein>
    <submittedName>
        <fullName evidence="8">Zinc ABC transporter, integral membrane protein</fullName>
    </submittedName>
</protein>
<keyword evidence="6" id="KW-0813">Transport</keyword>
<dbReference type="GO" id="GO:0055085">
    <property type="term" value="P:transmembrane transport"/>
    <property type="evidence" value="ECO:0007669"/>
    <property type="project" value="InterPro"/>
</dbReference>
<evidence type="ECO:0000256" key="3">
    <source>
        <dbReference type="ARBA" id="ARBA00022692"/>
    </source>
</evidence>
<dbReference type="PANTHER" id="PTHR30477:SF18">
    <property type="entry name" value="METAL TRANSPORT SYSTEM MEMBRANE PROTEIN CT_417-RELATED"/>
    <property type="match status" value="1"/>
</dbReference>
<sequence>MIEILSFDFAQNAIIASLLLSVCVGIIGTLVVINKMSFVASGIAHGAYGGVGIAFFAGFSPNLGALGFGLILSVLIAYFSFNERGRFDSVIGAIWAFGMAVGVIFADLSDKMNVDLMSYLFGSILAVPKSDLYIIAGLDVLILCFVGLFYRAICAASFDSEFALLRGVSTRALYYAQSVFMGLCVVVSIRLVGLVMVIALLTITPYIAEKFSKNLALMMALSTAFSALFCLGGLGLAFYFDLTSGASIILLASLTFFLMKILKD</sequence>
<proteinExistence type="inferred from homology"/>
<keyword evidence="5 7" id="KW-0472">Membrane</keyword>
<organism evidence="8 9">
    <name type="scientific">Candidatus Campylobacter infans</name>
    <dbReference type="NCBI Taxonomy" id="2561898"/>
    <lineage>
        <taxon>Bacteria</taxon>
        <taxon>Pseudomonadati</taxon>
        <taxon>Campylobacterota</taxon>
        <taxon>Epsilonproteobacteria</taxon>
        <taxon>Campylobacterales</taxon>
        <taxon>Campylobacteraceae</taxon>
        <taxon>Campylobacter</taxon>
    </lineage>
</organism>
<evidence type="ECO:0000256" key="6">
    <source>
        <dbReference type="RuleBase" id="RU003943"/>
    </source>
</evidence>
<comment type="similarity">
    <text evidence="2 6">Belongs to the ABC-3 integral membrane protein family.</text>
</comment>
<evidence type="ECO:0000256" key="7">
    <source>
        <dbReference type="SAM" id="Phobius"/>
    </source>
</evidence>
<dbReference type="Gene3D" id="1.10.3470.10">
    <property type="entry name" value="ABC transporter involved in vitamin B12 uptake, BtuC"/>
    <property type="match status" value="1"/>
</dbReference>
<feature type="transmembrane region" description="Helical" evidence="7">
    <location>
        <begin position="38"/>
        <end position="56"/>
    </location>
</feature>
<dbReference type="KEGG" id="cinf:CINF_1544"/>
<evidence type="ECO:0000256" key="2">
    <source>
        <dbReference type="ARBA" id="ARBA00008034"/>
    </source>
</evidence>
<dbReference type="SUPFAM" id="SSF81345">
    <property type="entry name" value="ABC transporter involved in vitamin B12 uptake, BtuC"/>
    <property type="match status" value="1"/>
</dbReference>
<dbReference type="InterPro" id="IPR001626">
    <property type="entry name" value="ABC_TroCD"/>
</dbReference>
<evidence type="ECO:0000313" key="8">
    <source>
        <dbReference type="EMBL" id="QLI06021.1"/>
    </source>
</evidence>
<dbReference type="PANTHER" id="PTHR30477">
    <property type="entry name" value="ABC-TRANSPORTER METAL-BINDING PROTEIN"/>
    <property type="match status" value="1"/>
</dbReference>
<gene>
    <name evidence="8" type="primary">znuB</name>
    <name evidence="8" type="ORF">CINF_1544</name>
</gene>
<dbReference type="Proteomes" id="UP000509414">
    <property type="component" value="Chromosome"/>
</dbReference>
<dbReference type="AlphaFoldDB" id="A0A7H9CK54"/>
<dbReference type="InterPro" id="IPR037294">
    <property type="entry name" value="ABC_BtuC-like"/>
</dbReference>
<keyword evidence="3 6" id="KW-0812">Transmembrane</keyword>
<reference evidence="8 9" key="1">
    <citation type="submission" date="2020-02" db="EMBL/GenBank/DDBJ databases">
        <title>Complete genome sequence of the novel Campylobacter species Candidatus Campylobacter infans.</title>
        <authorList>
            <person name="Duim B."/>
            <person name="Zomer A."/>
            <person name="van der Graaf L."/>
            <person name="Wagenaar J."/>
        </authorList>
    </citation>
    <scope>NUCLEOTIDE SEQUENCE [LARGE SCALE GENOMIC DNA]</scope>
    <source>
        <strain evidence="8 9">19S00001</strain>
    </source>
</reference>
<feature type="transmembrane region" description="Helical" evidence="7">
    <location>
        <begin position="63"/>
        <end position="81"/>
    </location>
</feature>
<dbReference type="GO" id="GO:0043190">
    <property type="term" value="C:ATP-binding cassette (ABC) transporter complex"/>
    <property type="evidence" value="ECO:0007669"/>
    <property type="project" value="InterPro"/>
</dbReference>
<keyword evidence="9" id="KW-1185">Reference proteome</keyword>
<feature type="transmembrane region" description="Helical" evidence="7">
    <location>
        <begin position="87"/>
        <end position="109"/>
    </location>
</feature>
<feature type="transmembrane region" description="Helical" evidence="7">
    <location>
        <begin position="215"/>
        <end position="239"/>
    </location>
</feature>
<evidence type="ECO:0000256" key="5">
    <source>
        <dbReference type="ARBA" id="ARBA00023136"/>
    </source>
</evidence>
<comment type="subcellular location">
    <subcellularLocation>
        <location evidence="6">Cell membrane</location>
        <topology evidence="6">Multi-pass membrane protein</topology>
    </subcellularLocation>
    <subcellularLocation>
        <location evidence="1">Membrane</location>
        <topology evidence="1">Multi-pass membrane protein</topology>
    </subcellularLocation>
</comment>
<dbReference type="EMBL" id="CP049075">
    <property type="protein sequence ID" value="QLI06021.1"/>
    <property type="molecule type" value="Genomic_DNA"/>
</dbReference>
<feature type="transmembrane region" description="Helical" evidence="7">
    <location>
        <begin position="12"/>
        <end position="32"/>
    </location>
</feature>
<accession>A0A7H9CK54</accession>
<feature type="transmembrane region" description="Helical" evidence="7">
    <location>
        <begin position="173"/>
        <end position="203"/>
    </location>
</feature>
<evidence type="ECO:0000256" key="1">
    <source>
        <dbReference type="ARBA" id="ARBA00004141"/>
    </source>
</evidence>